<dbReference type="EMBL" id="JAINUG010000145">
    <property type="protein sequence ID" value="KAJ8392573.1"/>
    <property type="molecule type" value="Genomic_DNA"/>
</dbReference>
<evidence type="ECO:0000256" key="1">
    <source>
        <dbReference type="SAM" id="MobiDB-lite"/>
    </source>
</evidence>
<keyword evidence="3" id="KW-1185">Reference proteome</keyword>
<sequence length="154" mass="16817">MFYAVTASRGLGSRGRSAAIGAWDGPRRGRQSVCYQIPVLVSKSGPLVLHRTPVAQRASCLISTVEVDSLFHQRLLRLSFLQGIPLSPMGERGDVDRSDREEQKRKVQWLQSAVEKGPVKEIAVESAVVRTTAAQSSGGSRIIQFDPESKDVSI</sequence>
<protein>
    <submittedName>
        <fullName evidence="2">Uncharacterized protein</fullName>
    </submittedName>
</protein>
<feature type="region of interest" description="Disordered" evidence="1">
    <location>
        <begin position="132"/>
        <end position="154"/>
    </location>
</feature>
<organism evidence="2 3">
    <name type="scientific">Aldrovandia affinis</name>
    <dbReference type="NCBI Taxonomy" id="143900"/>
    <lineage>
        <taxon>Eukaryota</taxon>
        <taxon>Metazoa</taxon>
        <taxon>Chordata</taxon>
        <taxon>Craniata</taxon>
        <taxon>Vertebrata</taxon>
        <taxon>Euteleostomi</taxon>
        <taxon>Actinopterygii</taxon>
        <taxon>Neopterygii</taxon>
        <taxon>Teleostei</taxon>
        <taxon>Notacanthiformes</taxon>
        <taxon>Halosauridae</taxon>
        <taxon>Aldrovandia</taxon>
    </lineage>
</organism>
<name>A0AAD7RYB8_9TELE</name>
<accession>A0AAD7RYB8</accession>
<evidence type="ECO:0000313" key="3">
    <source>
        <dbReference type="Proteomes" id="UP001221898"/>
    </source>
</evidence>
<comment type="caution">
    <text evidence="2">The sequence shown here is derived from an EMBL/GenBank/DDBJ whole genome shotgun (WGS) entry which is preliminary data.</text>
</comment>
<reference evidence="2" key="1">
    <citation type="journal article" date="2023" name="Science">
        <title>Genome structures resolve the early diversification of teleost fishes.</title>
        <authorList>
            <person name="Parey E."/>
            <person name="Louis A."/>
            <person name="Montfort J."/>
            <person name="Bouchez O."/>
            <person name="Roques C."/>
            <person name="Iampietro C."/>
            <person name="Lluch J."/>
            <person name="Castinel A."/>
            <person name="Donnadieu C."/>
            <person name="Desvignes T."/>
            <person name="Floi Bucao C."/>
            <person name="Jouanno E."/>
            <person name="Wen M."/>
            <person name="Mejri S."/>
            <person name="Dirks R."/>
            <person name="Jansen H."/>
            <person name="Henkel C."/>
            <person name="Chen W.J."/>
            <person name="Zahm M."/>
            <person name="Cabau C."/>
            <person name="Klopp C."/>
            <person name="Thompson A.W."/>
            <person name="Robinson-Rechavi M."/>
            <person name="Braasch I."/>
            <person name="Lecointre G."/>
            <person name="Bobe J."/>
            <person name="Postlethwait J.H."/>
            <person name="Berthelot C."/>
            <person name="Roest Crollius H."/>
            <person name="Guiguen Y."/>
        </authorList>
    </citation>
    <scope>NUCLEOTIDE SEQUENCE</scope>
    <source>
        <strain evidence="2">NC1722</strain>
    </source>
</reference>
<gene>
    <name evidence="2" type="ORF">AAFF_G00074510</name>
</gene>
<evidence type="ECO:0000313" key="2">
    <source>
        <dbReference type="EMBL" id="KAJ8392573.1"/>
    </source>
</evidence>
<proteinExistence type="predicted"/>
<dbReference type="Proteomes" id="UP001221898">
    <property type="component" value="Unassembled WGS sequence"/>
</dbReference>
<dbReference type="AlphaFoldDB" id="A0AAD7RYB8"/>